<evidence type="ECO:0000313" key="2">
    <source>
        <dbReference type="EMBL" id="QSI75358.1"/>
    </source>
</evidence>
<evidence type="ECO:0000313" key="3">
    <source>
        <dbReference type="Proteomes" id="UP000663570"/>
    </source>
</evidence>
<gene>
    <name evidence="2" type="ORF">JY500_12635</name>
</gene>
<accession>A0ABX7M3K5</accession>
<dbReference type="InterPro" id="IPR011856">
    <property type="entry name" value="tRNA_endonuc-like_dom_sf"/>
</dbReference>
<dbReference type="Gene3D" id="3.40.1350.10">
    <property type="match status" value="1"/>
</dbReference>
<dbReference type="InterPro" id="IPR014833">
    <property type="entry name" value="TnsA_N"/>
</dbReference>
<dbReference type="EMBL" id="CP071060">
    <property type="protein sequence ID" value="QSI75358.1"/>
    <property type="molecule type" value="Genomic_DNA"/>
</dbReference>
<keyword evidence="2" id="KW-0255">Endonuclease</keyword>
<organism evidence="2 3">
    <name type="scientific">Niveibacterium microcysteis</name>
    <dbReference type="NCBI Taxonomy" id="2811415"/>
    <lineage>
        <taxon>Bacteria</taxon>
        <taxon>Pseudomonadati</taxon>
        <taxon>Pseudomonadota</taxon>
        <taxon>Betaproteobacteria</taxon>
        <taxon>Rhodocyclales</taxon>
        <taxon>Rhodocyclaceae</taxon>
        <taxon>Niveibacterium</taxon>
    </lineage>
</organism>
<dbReference type="Proteomes" id="UP000663570">
    <property type="component" value="Chromosome"/>
</dbReference>
<protein>
    <submittedName>
        <fullName evidence="2">TnsA endonuclease N-terminal domain-containing protein</fullName>
    </submittedName>
</protein>
<keyword evidence="3" id="KW-1185">Reference proteome</keyword>
<evidence type="ECO:0000259" key="1">
    <source>
        <dbReference type="Pfam" id="PF08722"/>
    </source>
</evidence>
<name>A0ABX7M3K5_9RHOO</name>
<reference evidence="2 3" key="1">
    <citation type="submission" date="2021-02" db="EMBL/GenBank/DDBJ databases">
        <title>Niveibacterium changnyeongensis HC41.</title>
        <authorList>
            <person name="Kang M."/>
        </authorList>
    </citation>
    <scope>NUCLEOTIDE SEQUENCE [LARGE SCALE GENOMIC DNA]</scope>
    <source>
        <strain evidence="2 3">HC41</strain>
    </source>
</reference>
<proteinExistence type="predicted"/>
<keyword evidence="2" id="KW-0378">Hydrolase</keyword>
<sequence>MNKTTSQSRNKILTIEYPKDGSHRARKVISRSKAQPTGKYPSWKMGRMVHWESPHELNAYRILDADPEVLRFHEQPLVIHFILNGEEHRHYPDVLVEFSATRELWEIKPASEAMNPEVVARTRLLERELPRKGFAYRMVIGEDLTREPHLSNALTLLKHGRQQISLLEQEQLRQLFQRGKRITWASALDELGSNRSRLLCRSFLEGSVTFDTEQRLGPETNFWNSEQKKRK</sequence>
<dbReference type="Pfam" id="PF08722">
    <property type="entry name" value="Tn7_TnsA-like_N"/>
    <property type="match status" value="1"/>
</dbReference>
<dbReference type="RefSeq" id="WP_206252850.1">
    <property type="nucleotide sequence ID" value="NZ_CP071060.1"/>
</dbReference>
<feature type="domain" description="TnsA endonuclease N-terminal" evidence="1">
    <location>
        <begin position="66"/>
        <end position="124"/>
    </location>
</feature>
<keyword evidence="2" id="KW-0540">Nuclease</keyword>
<dbReference type="GO" id="GO:0004519">
    <property type="term" value="F:endonuclease activity"/>
    <property type="evidence" value="ECO:0007669"/>
    <property type="project" value="UniProtKB-KW"/>
</dbReference>